<dbReference type="Pfam" id="PF13404">
    <property type="entry name" value="HTH_AsnC-type"/>
    <property type="match status" value="1"/>
</dbReference>
<dbReference type="Gene3D" id="1.10.10.10">
    <property type="entry name" value="Winged helix-like DNA-binding domain superfamily/Winged helix DNA-binding domain"/>
    <property type="match status" value="1"/>
</dbReference>
<comment type="caution">
    <text evidence="5">The sequence shown here is derived from an EMBL/GenBank/DDBJ whole genome shotgun (WGS) entry which is preliminary data.</text>
</comment>
<dbReference type="PANTHER" id="PTHR30154">
    <property type="entry name" value="LEUCINE-RESPONSIVE REGULATORY PROTEIN"/>
    <property type="match status" value="1"/>
</dbReference>
<dbReference type="InterPro" id="IPR036388">
    <property type="entry name" value="WH-like_DNA-bd_sf"/>
</dbReference>
<dbReference type="SMART" id="SM00344">
    <property type="entry name" value="HTH_ASNC"/>
    <property type="match status" value="1"/>
</dbReference>
<reference evidence="5 6" key="1">
    <citation type="submission" date="2024-09" db="EMBL/GenBank/DDBJ databases">
        <authorList>
            <person name="Pan X."/>
        </authorList>
    </citation>
    <scope>NUCLEOTIDE SEQUENCE [LARGE SCALE GENOMIC DNA]</scope>
    <source>
        <strain evidence="5 6">B2969</strain>
    </source>
</reference>
<dbReference type="InterPro" id="IPR000485">
    <property type="entry name" value="AsnC-type_HTH_dom"/>
</dbReference>
<evidence type="ECO:0000256" key="2">
    <source>
        <dbReference type="ARBA" id="ARBA00023125"/>
    </source>
</evidence>
<sequence>MTGLHLDEIDHRILAELTADARLPLVTLAGRVHLSRNAVKQRMERMERDGVIDGYTLRRGAGSARRMTAVVLVYRADRMRGGGVVTELARIPEVVRCDILSGQFDLLVTVIAESMDRIGEIWEQIAALPGVADTVTSVSLARPVDRA</sequence>
<gene>
    <name evidence="5" type="ORF">ACH3VR_16910</name>
</gene>
<evidence type="ECO:0000259" key="4">
    <source>
        <dbReference type="PROSITE" id="PS50956"/>
    </source>
</evidence>
<evidence type="ECO:0000256" key="3">
    <source>
        <dbReference type="ARBA" id="ARBA00023163"/>
    </source>
</evidence>
<dbReference type="PANTHER" id="PTHR30154:SF53">
    <property type="entry name" value="HTH-TYPE TRANSCRIPTIONAL REGULATOR LRPC"/>
    <property type="match status" value="1"/>
</dbReference>
<dbReference type="SUPFAM" id="SSF54909">
    <property type="entry name" value="Dimeric alpha+beta barrel"/>
    <property type="match status" value="1"/>
</dbReference>
<dbReference type="InterPro" id="IPR036390">
    <property type="entry name" value="WH_DNA-bd_sf"/>
</dbReference>
<evidence type="ECO:0000256" key="1">
    <source>
        <dbReference type="ARBA" id="ARBA00023015"/>
    </source>
</evidence>
<feature type="domain" description="HTH asnC-type" evidence="4">
    <location>
        <begin position="6"/>
        <end position="58"/>
    </location>
</feature>
<dbReference type="InterPro" id="IPR019888">
    <property type="entry name" value="Tscrpt_reg_AsnC-like"/>
</dbReference>
<dbReference type="InterPro" id="IPR011008">
    <property type="entry name" value="Dimeric_a/b-barrel"/>
</dbReference>
<dbReference type="SUPFAM" id="SSF46785">
    <property type="entry name" value="Winged helix' DNA-binding domain"/>
    <property type="match status" value="1"/>
</dbReference>
<dbReference type="EMBL" id="JBIQWL010000007">
    <property type="protein sequence ID" value="MFH8252047.1"/>
    <property type="molecule type" value="Genomic_DNA"/>
</dbReference>
<dbReference type="PROSITE" id="PS50956">
    <property type="entry name" value="HTH_ASNC_2"/>
    <property type="match status" value="1"/>
</dbReference>
<dbReference type="Gene3D" id="3.30.70.920">
    <property type="match status" value="1"/>
</dbReference>
<dbReference type="PRINTS" id="PR00033">
    <property type="entry name" value="HTHASNC"/>
</dbReference>
<evidence type="ECO:0000313" key="5">
    <source>
        <dbReference type="EMBL" id="MFH8252047.1"/>
    </source>
</evidence>
<keyword evidence="1" id="KW-0805">Transcription regulation</keyword>
<protein>
    <submittedName>
        <fullName evidence="5">Lrp/AsnC family transcriptional regulator</fullName>
    </submittedName>
</protein>
<organism evidence="5 6">
    <name type="scientific">Microbacterium alkaliflavum</name>
    <dbReference type="NCBI Taxonomy" id="3248839"/>
    <lineage>
        <taxon>Bacteria</taxon>
        <taxon>Bacillati</taxon>
        <taxon>Actinomycetota</taxon>
        <taxon>Actinomycetes</taxon>
        <taxon>Micrococcales</taxon>
        <taxon>Microbacteriaceae</taxon>
        <taxon>Microbacterium</taxon>
    </lineage>
</organism>
<dbReference type="Proteomes" id="UP001610861">
    <property type="component" value="Unassembled WGS sequence"/>
</dbReference>
<dbReference type="InterPro" id="IPR019887">
    <property type="entry name" value="Tscrpt_reg_AsnC/Lrp_C"/>
</dbReference>
<name>A0ABW7QC62_9MICO</name>
<keyword evidence="3" id="KW-0804">Transcription</keyword>
<keyword evidence="6" id="KW-1185">Reference proteome</keyword>
<accession>A0ABW7QC62</accession>
<evidence type="ECO:0000313" key="6">
    <source>
        <dbReference type="Proteomes" id="UP001610861"/>
    </source>
</evidence>
<dbReference type="Pfam" id="PF01037">
    <property type="entry name" value="AsnC_trans_reg"/>
    <property type="match status" value="1"/>
</dbReference>
<dbReference type="RefSeq" id="WP_397557499.1">
    <property type="nucleotide sequence ID" value="NZ_JBIQWL010000007.1"/>
</dbReference>
<keyword evidence="2" id="KW-0238">DNA-binding</keyword>
<proteinExistence type="predicted"/>